<keyword evidence="3" id="KW-1185">Reference proteome</keyword>
<feature type="transmembrane region" description="Helical" evidence="1">
    <location>
        <begin position="45"/>
        <end position="67"/>
    </location>
</feature>
<proteinExistence type="predicted"/>
<accession>A0A4Q7N754</accession>
<reference evidence="2 3" key="1">
    <citation type="submission" date="2019-02" db="EMBL/GenBank/DDBJ databases">
        <title>Genomic Encyclopedia of Type Strains, Phase IV (KMG-IV): sequencing the most valuable type-strain genomes for metagenomic binning, comparative biology and taxonomic classification.</title>
        <authorList>
            <person name="Goeker M."/>
        </authorList>
    </citation>
    <scope>NUCLEOTIDE SEQUENCE [LARGE SCALE GENOMIC DNA]</scope>
    <source>
        <strain evidence="2 3">DSM 45622</strain>
    </source>
</reference>
<name>A0A4Q7N754_9ACTN</name>
<evidence type="ECO:0000256" key="1">
    <source>
        <dbReference type="SAM" id="Phobius"/>
    </source>
</evidence>
<comment type="caution">
    <text evidence="2">The sequence shown here is derived from an EMBL/GenBank/DDBJ whole genome shotgun (WGS) entry which is preliminary data.</text>
</comment>
<keyword evidence="1" id="KW-0812">Transmembrane</keyword>
<evidence type="ECO:0000313" key="2">
    <source>
        <dbReference type="EMBL" id="RZS77508.1"/>
    </source>
</evidence>
<keyword evidence="1" id="KW-0472">Membrane</keyword>
<gene>
    <name evidence="2" type="ORF">EV189_4051</name>
</gene>
<protein>
    <submittedName>
        <fullName evidence="2">Uncharacterized protein</fullName>
    </submittedName>
</protein>
<keyword evidence="1" id="KW-1133">Transmembrane helix</keyword>
<dbReference type="Proteomes" id="UP000293638">
    <property type="component" value="Unassembled WGS sequence"/>
</dbReference>
<dbReference type="EMBL" id="SGXD01000015">
    <property type="protein sequence ID" value="RZS77508.1"/>
    <property type="molecule type" value="Genomic_DNA"/>
</dbReference>
<organism evidence="2 3">
    <name type="scientific">Motilibacter rhizosphaerae</name>
    <dbReference type="NCBI Taxonomy" id="598652"/>
    <lineage>
        <taxon>Bacteria</taxon>
        <taxon>Bacillati</taxon>
        <taxon>Actinomycetota</taxon>
        <taxon>Actinomycetes</taxon>
        <taxon>Motilibacterales</taxon>
        <taxon>Motilibacteraceae</taxon>
        <taxon>Motilibacter</taxon>
    </lineage>
</organism>
<dbReference type="AlphaFoldDB" id="A0A4Q7N754"/>
<sequence length="70" mass="7277">MVGRAIGLVVVVLAVLLWGHAATVAGSYPAVSLTRRYEDREVMLPFFALLTRGLALVAALVGVALLITGG</sequence>
<evidence type="ECO:0000313" key="3">
    <source>
        <dbReference type="Proteomes" id="UP000293638"/>
    </source>
</evidence>